<evidence type="ECO:0000256" key="4">
    <source>
        <dbReference type="ARBA" id="ARBA00022485"/>
    </source>
</evidence>
<dbReference type="Gene3D" id="3.40.50.740">
    <property type="match status" value="1"/>
</dbReference>
<feature type="domain" description="Molybdopterin dinucleotide-binding" evidence="8">
    <location>
        <begin position="616"/>
        <end position="741"/>
    </location>
</feature>
<evidence type="ECO:0000256" key="1">
    <source>
        <dbReference type="ARBA" id="ARBA00001966"/>
    </source>
</evidence>
<sequence length="749" mass="83280">MANTWGYGAMTNHLGDIQNSKSIFIIGASPAVNHPVGFRHFLKAKENNGAKLIVVDPRYTRTAAKADYYASIRPGTDIPFMYGMMNIIFENGWEDTKFINDRVYGMDEIRKEASKWTPEVVADVCGVSEDLLYEITKVFATNKPGCVVWAMGLTQHTIGSSNTRIASILQLVTGNMGKSGGGCNILRGHDNVQGASDMANAPDSLPGYYAKNETTWKYFAKMWKVDYEWLQGNFVKPEWMFKPGFTLARWWAGSLNGKDGNDAIENAGDSLKALFVIGNGITSTAQQVKVQEGLDALELLVLADPFVNEAGIITNKKDNVYLLPATSQFENSGTVVATNRSGQWRSKISNAMYESKPDHEILFELAKRLGFYDELTRTIRDENGNIEWPEAATREIASIVKSIGLTGWTPERLKRHQEHWDKFDEKTLLGKPGTPVEGEYYGLPWPCWTQNHPGSPILYDIDTPVVRGGMGFRNRFGLEHNGVSQLAAKGSAPVDGAINDGYPEITKANIEAVLGITLTDEEREKMGASWATDDSGIIAEKCMQKGIAPYGNARARAVVWTFVDQIPLHREPIHSPRQDLVEKYPSFEDKPNHYRVHTQYKSLQLSKNFSKEFPINLVTARLVNMSGAGMETRASKYLARLTPEMFADIHPELAKQHLLNDGDMIWIHSPEGTKIKVKARIVPSVQPDMIFLPFHFTGVMQGVDMSGNFPEGTKPYAIGESANTVTNYGYDIVTQIPETKGGLCRIEKA</sequence>
<keyword evidence="4" id="KW-0408">Iron</keyword>
<dbReference type="EMBL" id="CAJHOF010000005">
    <property type="protein sequence ID" value="CAD7287835.1"/>
    <property type="molecule type" value="Genomic_DNA"/>
</dbReference>
<evidence type="ECO:0000313" key="10">
    <source>
        <dbReference type="Proteomes" id="UP000789803"/>
    </source>
</evidence>
<dbReference type="SUPFAM" id="SSF53706">
    <property type="entry name" value="Formate dehydrogenase/DMSO reductase, domains 1-3"/>
    <property type="match status" value="1"/>
</dbReference>
<proteinExistence type="inferred from homology"/>
<gene>
    <name evidence="9" type="primary">napA_1</name>
    <name evidence="9" type="ORF">LMG7974_00723</name>
</gene>
<dbReference type="SUPFAM" id="SSF50692">
    <property type="entry name" value="ADC-like"/>
    <property type="match status" value="1"/>
</dbReference>
<comment type="cofactor">
    <cofactor evidence="1">
        <name>[4Fe-4S] cluster</name>
        <dbReference type="ChEBI" id="CHEBI:49883"/>
    </cofactor>
</comment>
<dbReference type="Gene3D" id="3.40.228.10">
    <property type="entry name" value="Dimethylsulfoxide Reductase, domain 2"/>
    <property type="match status" value="1"/>
</dbReference>
<evidence type="ECO:0000259" key="8">
    <source>
        <dbReference type="Pfam" id="PF01568"/>
    </source>
</evidence>
<accession>A0ABM8Q4S7</accession>
<dbReference type="Pfam" id="PF00384">
    <property type="entry name" value="Molybdopterin"/>
    <property type="match status" value="1"/>
</dbReference>
<dbReference type="Gene3D" id="2.40.40.20">
    <property type="match status" value="1"/>
</dbReference>
<dbReference type="Proteomes" id="UP000789803">
    <property type="component" value="Unassembled WGS sequence"/>
</dbReference>
<protein>
    <submittedName>
        <fullName evidence="9">Periplasmic nitrate reductase</fullName>
        <ecNumber evidence="9">1.9.6.1</ecNumber>
    </submittedName>
</protein>
<evidence type="ECO:0000313" key="9">
    <source>
        <dbReference type="EMBL" id="CAD7287835.1"/>
    </source>
</evidence>
<keyword evidence="4" id="KW-0004">4Fe-4S</keyword>
<keyword evidence="5" id="KW-0479">Metal-binding</keyword>
<organism evidence="9 10">
    <name type="scientific">Campylobacter majalis</name>
    <dbReference type="NCBI Taxonomy" id="2790656"/>
    <lineage>
        <taxon>Bacteria</taxon>
        <taxon>Pseudomonadati</taxon>
        <taxon>Campylobacterota</taxon>
        <taxon>Epsilonproteobacteria</taxon>
        <taxon>Campylobacterales</taxon>
        <taxon>Campylobacteraceae</taxon>
        <taxon>Campylobacter</taxon>
    </lineage>
</organism>
<comment type="caution">
    <text evidence="9">The sequence shown here is derived from an EMBL/GenBank/DDBJ whole genome shotgun (WGS) entry which is preliminary data.</text>
</comment>
<dbReference type="PANTHER" id="PTHR43598:SF1">
    <property type="entry name" value="FORMATE DEHYDROGENASE-O MAJOR SUBUNIT"/>
    <property type="match status" value="1"/>
</dbReference>
<dbReference type="InterPro" id="IPR006656">
    <property type="entry name" value="Mopterin_OxRdtase"/>
</dbReference>
<evidence type="ECO:0000256" key="2">
    <source>
        <dbReference type="ARBA" id="ARBA00004196"/>
    </source>
</evidence>
<dbReference type="Pfam" id="PF01568">
    <property type="entry name" value="Molydop_binding"/>
    <property type="match status" value="1"/>
</dbReference>
<keyword evidence="6 9" id="KW-0560">Oxidoreductase</keyword>
<keyword evidence="10" id="KW-1185">Reference proteome</keyword>
<dbReference type="PANTHER" id="PTHR43598">
    <property type="entry name" value="TUNGSTEN-CONTAINING FORMYLMETHANOFURAN DEHYDROGENASE 2 SUBUNIT B"/>
    <property type="match status" value="1"/>
</dbReference>
<evidence type="ECO:0000256" key="3">
    <source>
        <dbReference type="ARBA" id="ARBA00010312"/>
    </source>
</evidence>
<evidence type="ECO:0000256" key="5">
    <source>
        <dbReference type="ARBA" id="ARBA00022723"/>
    </source>
</evidence>
<evidence type="ECO:0000256" key="6">
    <source>
        <dbReference type="ARBA" id="ARBA00023002"/>
    </source>
</evidence>
<dbReference type="CDD" id="cd02792">
    <property type="entry name" value="MopB_CT_Formate-Dh-Na-like"/>
    <property type="match status" value="1"/>
</dbReference>
<dbReference type="GO" id="GO:0050140">
    <property type="term" value="F:nitrate reductase (cytochrome) activity"/>
    <property type="evidence" value="ECO:0007669"/>
    <property type="project" value="UniProtKB-EC"/>
</dbReference>
<evidence type="ECO:0000259" key="7">
    <source>
        <dbReference type="Pfam" id="PF00384"/>
    </source>
</evidence>
<name>A0ABM8Q4S7_9BACT</name>
<dbReference type="InterPro" id="IPR006657">
    <property type="entry name" value="MoPterin_dinucl-bd_dom"/>
</dbReference>
<dbReference type="EC" id="1.9.6.1" evidence="9"/>
<comment type="subcellular location">
    <subcellularLocation>
        <location evidence="2">Cell envelope</location>
    </subcellularLocation>
</comment>
<comment type="similarity">
    <text evidence="3">Belongs to the prokaryotic molybdopterin-containing oxidoreductase family.</text>
</comment>
<reference evidence="9 10" key="1">
    <citation type="submission" date="2020-11" db="EMBL/GenBank/DDBJ databases">
        <authorList>
            <person name="Peeters C."/>
        </authorList>
    </citation>
    <scope>NUCLEOTIDE SEQUENCE [LARGE SCALE GENOMIC DNA]</scope>
    <source>
        <strain evidence="9 10">LMG 7974</strain>
    </source>
</reference>
<feature type="domain" description="Molybdopterin oxidoreductase" evidence="7">
    <location>
        <begin position="9"/>
        <end position="368"/>
    </location>
</feature>
<dbReference type="InterPro" id="IPR009010">
    <property type="entry name" value="Asp_de-COase-like_dom_sf"/>
</dbReference>
<keyword evidence="4" id="KW-0411">Iron-sulfur</keyword>